<proteinExistence type="predicted"/>
<dbReference type="SUPFAM" id="SSF50939">
    <property type="entry name" value="Sialidases"/>
    <property type="match status" value="1"/>
</dbReference>
<dbReference type="InterPro" id="IPR036278">
    <property type="entry name" value="Sialidase_sf"/>
</dbReference>
<dbReference type="AlphaFoldDB" id="H5S8W6"/>
<reference evidence="1" key="1">
    <citation type="journal article" date="2005" name="Environ. Microbiol.">
        <title>Genetic and functional properties of uncultivated thermophilic crenarchaeotes from a subsurface gold mine as revealed by analysis of genome fragments.</title>
        <authorList>
            <person name="Nunoura T."/>
            <person name="Hirayama H."/>
            <person name="Takami H."/>
            <person name="Oida H."/>
            <person name="Nishi S."/>
            <person name="Shimamura S."/>
            <person name="Suzuki Y."/>
            <person name="Inagaki F."/>
            <person name="Takai K."/>
            <person name="Nealson K.H."/>
            <person name="Horikoshi K."/>
        </authorList>
    </citation>
    <scope>NUCLEOTIDE SEQUENCE</scope>
</reference>
<protein>
    <recommendedName>
        <fullName evidence="2">Exo-alpha-sialidase</fullName>
    </recommendedName>
</protein>
<accession>H5S8W6</accession>
<organism evidence="1">
    <name type="scientific">uncultured Acetothermia bacterium</name>
    <dbReference type="NCBI Taxonomy" id="236499"/>
    <lineage>
        <taxon>Bacteria</taxon>
        <taxon>Candidatus Bipolaricaulota</taxon>
        <taxon>environmental samples</taxon>
    </lineage>
</organism>
<evidence type="ECO:0000313" key="1">
    <source>
        <dbReference type="EMBL" id="BAL52602.1"/>
    </source>
</evidence>
<sequence length="437" mass="47383">MSAQQQSAWTTQILAEGPDASGKRLLDPDLDVDSLYDNDPTNDHIYVSYIDQDADIVWLLISRKGSAGPFEKIEVANPGTPVKASSVTVDTFPRLDGDKIVPGTAEFSIVCVNWQQIGDAGSEVRVRCARVTDQGVEWLSDSVRLSGEGLIGGQHDLQGEWSGGEDCWISSFPVLRKFRIYCVWGEDMQTLKVAVSTDGVNFAAAGELPNQSGSDLRYPTIYEYPCEPSDPDNPICPVYVATSQATGAPDIQVWDSLDGGQTWRGPVNVTTNGGFSDAPGIVRVGNKIYGVNDETETNPNNADINFWNCNVTDDGLADCQGTRAIYKDGAFPQIDYDPDDNTLHVTAENIGGSGLVVYCYSKDGGDKWLGDPIPNSKPNTVGVRDPDFGINVSRNRIRVDTPAVYITWMTRQEGKSRIMLSSRTTPPTGEPAAICAP</sequence>
<name>H5S8W6_9BACT</name>
<gene>
    <name evidence="1" type="ORF">HGMM_F01H03C04</name>
</gene>
<reference evidence="1" key="2">
    <citation type="journal article" date="2012" name="PLoS ONE">
        <title>A Deeply Branching Thermophilic Bacterium with an Ancient Acetyl-CoA Pathway Dominates a Subsurface Ecosystem.</title>
        <authorList>
            <person name="Takami H."/>
            <person name="Noguchi H."/>
            <person name="Takaki Y."/>
            <person name="Uchiyama I."/>
            <person name="Toyoda A."/>
            <person name="Nishi S."/>
            <person name="Chee G.-J."/>
            <person name="Arai W."/>
            <person name="Nunoura T."/>
            <person name="Itoh T."/>
            <person name="Hattori M."/>
            <person name="Takai K."/>
        </authorList>
    </citation>
    <scope>NUCLEOTIDE SEQUENCE</scope>
</reference>
<evidence type="ECO:0008006" key="2">
    <source>
        <dbReference type="Google" id="ProtNLM"/>
    </source>
</evidence>
<dbReference type="EMBL" id="AP011634">
    <property type="protein sequence ID" value="BAL52602.1"/>
    <property type="molecule type" value="Genomic_DNA"/>
</dbReference>